<proteinExistence type="predicted"/>
<organism evidence="2 3">
    <name type="scientific">Thermosulfurimonas marina</name>
    <dbReference type="NCBI Taxonomy" id="2047767"/>
    <lineage>
        <taxon>Bacteria</taxon>
        <taxon>Pseudomonadati</taxon>
        <taxon>Thermodesulfobacteriota</taxon>
        <taxon>Thermodesulfobacteria</taxon>
        <taxon>Thermodesulfobacteriales</taxon>
        <taxon>Thermodesulfobacteriaceae</taxon>
        <taxon>Thermosulfurimonas</taxon>
    </lineage>
</organism>
<feature type="domain" description="Flagellar protein FlgJ N-terminal" evidence="1">
    <location>
        <begin position="49"/>
        <end position="89"/>
    </location>
</feature>
<gene>
    <name evidence="2" type="ORF">FVE67_07020</name>
</gene>
<reference evidence="2 3" key="1">
    <citation type="submission" date="2019-08" db="EMBL/GenBank/DDBJ databases">
        <title>Complete genome sequence of Thermosulfurimonas marina SU872T, an anaerobic thermophilic chemolithoautotrophic bacterium isolated from a shallow marine hydrothermal vent.</title>
        <authorList>
            <person name="Allioux M."/>
            <person name="Jebbar M."/>
            <person name="Slobodkina G."/>
            <person name="Slobodkin A."/>
            <person name="Moalic Y."/>
            <person name="Frolova A."/>
            <person name="Shao Z."/>
            <person name="Alain K."/>
        </authorList>
    </citation>
    <scope>NUCLEOTIDE SEQUENCE [LARGE SCALE GENOMIC DNA]</scope>
    <source>
        <strain evidence="2 3">SU872</strain>
    </source>
</reference>
<sequence length="114" mass="13121">MKVRGSGFTDLYRLEALAHKDPRRALREACREFEAVFLETVLRGLDRTVLRSGLFPESLETRLYRDLYYQELARELSGKGLGLSELLYRRLSQSLPQTLKDSQISTEKGGRRNG</sequence>
<evidence type="ECO:0000259" key="1">
    <source>
        <dbReference type="Pfam" id="PF10135"/>
    </source>
</evidence>
<dbReference type="Proteomes" id="UP000501253">
    <property type="component" value="Chromosome"/>
</dbReference>
<dbReference type="AlphaFoldDB" id="A0A6H1WTQ6"/>
<evidence type="ECO:0000313" key="3">
    <source>
        <dbReference type="Proteomes" id="UP000501253"/>
    </source>
</evidence>
<dbReference type="RefSeq" id="WP_168719912.1">
    <property type="nucleotide sequence ID" value="NZ_CP042909.1"/>
</dbReference>
<protein>
    <recommendedName>
        <fullName evidence="1">Flagellar protein FlgJ N-terminal domain-containing protein</fullName>
    </recommendedName>
</protein>
<keyword evidence="3" id="KW-1185">Reference proteome</keyword>
<accession>A0A6H1WTQ6</accession>
<evidence type="ECO:0000313" key="2">
    <source>
        <dbReference type="EMBL" id="QJA06560.1"/>
    </source>
</evidence>
<name>A0A6H1WTQ6_9BACT</name>
<dbReference type="Pfam" id="PF10135">
    <property type="entry name" value="Rod-binding"/>
    <property type="match status" value="1"/>
</dbReference>
<dbReference type="EMBL" id="CP042909">
    <property type="protein sequence ID" value="QJA06560.1"/>
    <property type="molecule type" value="Genomic_DNA"/>
</dbReference>
<dbReference type="KEGG" id="tmai:FVE67_07020"/>
<dbReference type="InterPro" id="IPR019301">
    <property type="entry name" value="Flagellar_prot_FlgJ_N"/>
</dbReference>